<dbReference type="AlphaFoldDB" id="A0AAV4YEB2"/>
<organism evidence="1 2">
    <name type="scientific">Caerostris extrusa</name>
    <name type="common">Bark spider</name>
    <name type="synonym">Caerostris bankana</name>
    <dbReference type="NCBI Taxonomy" id="172846"/>
    <lineage>
        <taxon>Eukaryota</taxon>
        <taxon>Metazoa</taxon>
        <taxon>Ecdysozoa</taxon>
        <taxon>Arthropoda</taxon>
        <taxon>Chelicerata</taxon>
        <taxon>Arachnida</taxon>
        <taxon>Araneae</taxon>
        <taxon>Araneomorphae</taxon>
        <taxon>Entelegynae</taxon>
        <taxon>Araneoidea</taxon>
        <taxon>Araneidae</taxon>
        <taxon>Caerostris</taxon>
    </lineage>
</organism>
<proteinExistence type="predicted"/>
<evidence type="ECO:0000313" key="2">
    <source>
        <dbReference type="Proteomes" id="UP001054945"/>
    </source>
</evidence>
<keyword evidence="2" id="KW-1185">Reference proteome</keyword>
<accession>A0AAV4YEB2</accession>
<protein>
    <submittedName>
        <fullName evidence="1">Uncharacterized protein</fullName>
    </submittedName>
</protein>
<evidence type="ECO:0000313" key="1">
    <source>
        <dbReference type="EMBL" id="GIZ05400.1"/>
    </source>
</evidence>
<reference evidence="1 2" key="1">
    <citation type="submission" date="2021-06" db="EMBL/GenBank/DDBJ databases">
        <title>Caerostris extrusa draft genome.</title>
        <authorList>
            <person name="Kono N."/>
            <person name="Arakawa K."/>
        </authorList>
    </citation>
    <scope>NUCLEOTIDE SEQUENCE [LARGE SCALE GENOMIC DNA]</scope>
</reference>
<name>A0AAV4YEB2_CAEEX</name>
<dbReference type="EMBL" id="BPLR01019311">
    <property type="protein sequence ID" value="GIZ05400.1"/>
    <property type="molecule type" value="Genomic_DNA"/>
</dbReference>
<comment type="caution">
    <text evidence="1">The sequence shown here is derived from an EMBL/GenBank/DDBJ whole genome shotgun (WGS) entry which is preliminary data.</text>
</comment>
<sequence>MSHFVPPKTNIGSFPQVVNPELDSNTLLAVLCPTISISKLFRMHLCTLSFEQLDHQLEQIFFVSAEKACKSICQNPFLRRKTFSSPFPWRPKELAHWLDFAKGTIFCYG</sequence>
<gene>
    <name evidence="1" type="ORF">CEXT_160591</name>
</gene>
<dbReference type="Proteomes" id="UP001054945">
    <property type="component" value="Unassembled WGS sequence"/>
</dbReference>